<dbReference type="SUPFAM" id="SSF48264">
    <property type="entry name" value="Cytochrome P450"/>
    <property type="match status" value="1"/>
</dbReference>
<evidence type="ECO:0000256" key="4">
    <source>
        <dbReference type="ARBA" id="ARBA00022723"/>
    </source>
</evidence>
<comment type="similarity">
    <text evidence="2 8">Belongs to the cytochrome P450 family.</text>
</comment>
<sequence length="404" mass="43515">MTTLPLDGIDIFDPVNLDDPNGLYRALREGSPVHRVPGTDFYLVSTWELVTEAAARVDDFSSNLTGMLVQQPEGPPATFDMDGGGRAVHVLATADDPTHLQHRRLVLQSLGKRIRALTPAVEQLADRLWAEGLCEGRIDFAGAMADALPLAVIAELIGLPEADVPQLLGWAYDSTEMLGGVVTADRLGQLVTSSVELAGYLHARFVEAKDEPRDDLLGVLVAASRAGELTDDVAVLILIQLVGAGGESTAGLIASAARLLATRPDLQELLRAEPARIDAFLDEALRLESPFRAHHRHVVADTTLGGVALPAGSHLLLLWGAANRDPARFERPDELDLDRPSIRSHLAFGKGAHFCVGSALARMEATAAIALLLDRSTEVTLADGAEWVPSIFVRRHLRLPLWVR</sequence>
<evidence type="ECO:0000256" key="6">
    <source>
        <dbReference type="ARBA" id="ARBA00023004"/>
    </source>
</evidence>
<evidence type="ECO:0000256" key="1">
    <source>
        <dbReference type="ARBA" id="ARBA00001971"/>
    </source>
</evidence>
<accession>A0ABV9FN94</accession>
<dbReference type="InterPro" id="IPR017972">
    <property type="entry name" value="Cyt_P450_CS"/>
</dbReference>
<dbReference type="PRINTS" id="PR00359">
    <property type="entry name" value="BP450"/>
</dbReference>
<dbReference type="InterPro" id="IPR001128">
    <property type="entry name" value="Cyt_P450"/>
</dbReference>
<keyword evidence="10" id="KW-1185">Reference proteome</keyword>
<dbReference type="PROSITE" id="PS00086">
    <property type="entry name" value="CYTOCHROME_P450"/>
    <property type="match status" value="1"/>
</dbReference>
<reference evidence="10" key="1">
    <citation type="journal article" date="2019" name="Int. J. Syst. Evol. Microbiol.">
        <title>The Global Catalogue of Microorganisms (GCM) 10K type strain sequencing project: providing services to taxonomists for standard genome sequencing and annotation.</title>
        <authorList>
            <consortium name="The Broad Institute Genomics Platform"/>
            <consortium name="The Broad Institute Genome Sequencing Center for Infectious Disease"/>
            <person name="Wu L."/>
            <person name="Ma J."/>
        </authorList>
    </citation>
    <scope>NUCLEOTIDE SEQUENCE [LARGE SCALE GENOMIC DNA]</scope>
    <source>
        <strain evidence="10">CCUG 54520</strain>
    </source>
</reference>
<evidence type="ECO:0000313" key="10">
    <source>
        <dbReference type="Proteomes" id="UP001595914"/>
    </source>
</evidence>
<dbReference type="RefSeq" id="WP_378414810.1">
    <property type="nucleotide sequence ID" value="NZ_JBHSFO010000002.1"/>
</dbReference>
<gene>
    <name evidence="9" type="ORF">ACFO6S_05330</name>
</gene>
<keyword evidence="4 8" id="KW-0479">Metal-binding</keyword>
<evidence type="ECO:0000256" key="2">
    <source>
        <dbReference type="ARBA" id="ARBA00010617"/>
    </source>
</evidence>
<protein>
    <submittedName>
        <fullName evidence="9">Cytochrome P450</fullName>
    </submittedName>
</protein>
<keyword evidence="5 8" id="KW-0560">Oxidoreductase</keyword>
<keyword evidence="3 8" id="KW-0349">Heme</keyword>
<dbReference type="EMBL" id="JBHSFO010000002">
    <property type="protein sequence ID" value="MFC4603107.1"/>
    <property type="molecule type" value="Genomic_DNA"/>
</dbReference>
<dbReference type="InterPro" id="IPR002397">
    <property type="entry name" value="Cyt_P450_B"/>
</dbReference>
<dbReference type="Proteomes" id="UP001595914">
    <property type="component" value="Unassembled WGS sequence"/>
</dbReference>
<comment type="cofactor">
    <cofactor evidence="1">
        <name>heme</name>
        <dbReference type="ChEBI" id="CHEBI:30413"/>
    </cofactor>
</comment>
<evidence type="ECO:0000256" key="8">
    <source>
        <dbReference type="RuleBase" id="RU000461"/>
    </source>
</evidence>
<dbReference type="PANTHER" id="PTHR46696:SF4">
    <property type="entry name" value="BIOTIN BIOSYNTHESIS CYTOCHROME P450"/>
    <property type="match status" value="1"/>
</dbReference>
<name>A0ABV9FN94_9NOCA</name>
<proteinExistence type="inferred from homology"/>
<dbReference type="Gene3D" id="1.10.630.10">
    <property type="entry name" value="Cytochrome P450"/>
    <property type="match status" value="1"/>
</dbReference>
<evidence type="ECO:0000256" key="5">
    <source>
        <dbReference type="ARBA" id="ARBA00023002"/>
    </source>
</evidence>
<dbReference type="InterPro" id="IPR036396">
    <property type="entry name" value="Cyt_P450_sf"/>
</dbReference>
<dbReference type="Pfam" id="PF00067">
    <property type="entry name" value="p450"/>
    <property type="match status" value="1"/>
</dbReference>
<evidence type="ECO:0000313" key="9">
    <source>
        <dbReference type="EMBL" id="MFC4603107.1"/>
    </source>
</evidence>
<organism evidence="9 10">
    <name type="scientific">Rhodococcus kronopolitis</name>
    <dbReference type="NCBI Taxonomy" id="1460226"/>
    <lineage>
        <taxon>Bacteria</taxon>
        <taxon>Bacillati</taxon>
        <taxon>Actinomycetota</taxon>
        <taxon>Actinomycetes</taxon>
        <taxon>Mycobacteriales</taxon>
        <taxon>Nocardiaceae</taxon>
        <taxon>Rhodococcus</taxon>
    </lineage>
</organism>
<comment type="caution">
    <text evidence="9">The sequence shown here is derived from an EMBL/GenBank/DDBJ whole genome shotgun (WGS) entry which is preliminary data.</text>
</comment>
<keyword evidence="7 8" id="KW-0503">Monooxygenase</keyword>
<evidence type="ECO:0000256" key="7">
    <source>
        <dbReference type="ARBA" id="ARBA00023033"/>
    </source>
</evidence>
<keyword evidence="6 8" id="KW-0408">Iron</keyword>
<dbReference type="PANTHER" id="PTHR46696">
    <property type="entry name" value="P450, PUTATIVE (EUROFUNG)-RELATED"/>
    <property type="match status" value="1"/>
</dbReference>
<evidence type="ECO:0000256" key="3">
    <source>
        <dbReference type="ARBA" id="ARBA00022617"/>
    </source>
</evidence>
<dbReference type="PRINTS" id="PR00385">
    <property type="entry name" value="P450"/>
</dbReference>